<dbReference type="eggNOG" id="KOG2371">
    <property type="taxonomic scope" value="Eukaryota"/>
</dbReference>
<comment type="caution">
    <text evidence="7">The sequence shown here is derived from an EMBL/GenBank/DDBJ whole genome shotgun (WGS) entry which is preliminary data.</text>
</comment>
<dbReference type="CDD" id="cd00886">
    <property type="entry name" value="MogA_MoaB"/>
    <property type="match status" value="1"/>
</dbReference>
<dbReference type="InterPro" id="IPR036425">
    <property type="entry name" value="MoaB/Mog-like_dom_sf"/>
</dbReference>
<dbReference type="Gene3D" id="3.40.980.10">
    <property type="entry name" value="MoaB/Mog-like domain"/>
    <property type="match status" value="1"/>
</dbReference>
<dbReference type="KEGG" id="csl:COCSUDRAFT_18464"/>
<evidence type="ECO:0000256" key="1">
    <source>
        <dbReference type="ARBA" id="ARBA00005046"/>
    </source>
</evidence>
<gene>
    <name evidence="7" type="ORF">COCSUDRAFT_18464</name>
</gene>
<keyword evidence="8" id="KW-1185">Reference proteome</keyword>
<evidence type="ECO:0000313" key="7">
    <source>
        <dbReference type="EMBL" id="EIE20605.1"/>
    </source>
</evidence>
<name>I0YQD6_COCSC</name>
<dbReference type="InterPro" id="IPR001453">
    <property type="entry name" value="MoaB/Mog_dom"/>
</dbReference>
<dbReference type="GO" id="GO:0006777">
    <property type="term" value="P:Mo-molybdopterin cofactor biosynthetic process"/>
    <property type="evidence" value="ECO:0007669"/>
    <property type="project" value="UniProtKB-KW"/>
</dbReference>
<dbReference type="RefSeq" id="XP_005645149.1">
    <property type="nucleotide sequence ID" value="XM_005645092.1"/>
</dbReference>
<dbReference type="FunFam" id="3.40.980.10:FF:000005">
    <property type="entry name" value="Molybdopterin biosynthesis mog protein"/>
    <property type="match status" value="1"/>
</dbReference>
<evidence type="ECO:0000259" key="6">
    <source>
        <dbReference type="SMART" id="SM00852"/>
    </source>
</evidence>
<dbReference type="PANTHER" id="PTHR43764:SF1">
    <property type="entry name" value="MOLYBDOPTERIN MOLYBDOTRANSFERASE"/>
    <property type="match status" value="1"/>
</dbReference>
<reference evidence="7 8" key="1">
    <citation type="journal article" date="2012" name="Genome Biol.">
        <title>The genome of the polar eukaryotic microalga coccomyxa subellipsoidea reveals traits of cold adaptation.</title>
        <authorList>
            <person name="Blanc G."/>
            <person name="Agarkova I."/>
            <person name="Grimwood J."/>
            <person name="Kuo A."/>
            <person name="Brueggeman A."/>
            <person name="Dunigan D."/>
            <person name="Gurnon J."/>
            <person name="Ladunga I."/>
            <person name="Lindquist E."/>
            <person name="Lucas S."/>
            <person name="Pangilinan J."/>
            <person name="Proschold T."/>
            <person name="Salamov A."/>
            <person name="Schmutz J."/>
            <person name="Weeks D."/>
            <person name="Yamada T."/>
            <person name="Claverie J.M."/>
            <person name="Grigoriev I."/>
            <person name="Van Etten J."/>
            <person name="Lomsadze A."/>
            <person name="Borodovsky M."/>
        </authorList>
    </citation>
    <scope>NUCLEOTIDE SEQUENCE [LARGE SCALE GENOMIC DNA]</scope>
    <source>
        <strain evidence="7 8">C-169</strain>
    </source>
</reference>
<dbReference type="OrthoDB" id="4349954at2759"/>
<accession>I0YQD6</accession>
<evidence type="ECO:0000256" key="4">
    <source>
        <dbReference type="ARBA" id="ARBA00022840"/>
    </source>
</evidence>
<sequence>MAANTRSLSGGSASSIGDKAKFGVVTVSDRASAGIYDDLSGPAILEFFSEAIKSEWHAVYRVIPDEKPLIEDTLKQFCDEEGCCFVVTTGGTGPAPRDVTPEATEAVCERMMPGYGEQMRAISLKHVPTAVLSRQTAGLRGKALILNLPGKPKAIRETIDEVFVSIPACIQLLEGPYIETNDSVVKAFRPAGLIRKGKPDS</sequence>
<dbReference type="Proteomes" id="UP000007264">
    <property type="component" value="Unassembled WGS sequence"/>
</dbReference>
<dbReference type="SUPFAM" id="SSF53218">
    <property type="entry name" value="Molybdenum cofactor biosynthesis proteins"/>
    <property type="match status" value="1"/>
</dbReference>
<evidence type="ECO:0000256" key="5">
    <source>
        <dbReference type="ARBA" id="ARBA00023150"/>
    </source>
</evidence>
<organism evidence="7 8">
    <name type="scientific">Coccomyxa subellipsoidea (strain C-169)</name>
    <name type="common">Green microalga</name>
    <dbReference type="NCBI Taxonomy" id="574566"/>
    <lineage>
        <taxon>Eukaryota</taxon>
        <taxon>Viridiplantae</taxon>
        <taxon>Chlorophyta</taxon>
        <taxon>core chlorophytes</taxon>
        <taxon>Trebouxiophyceae</taxon>
        <taxon>Trebouxiophyceae incertae sedis</taxon>
        <taxon>Coccomyxaceae</taxon>
        <taxon>Coccomyxa</taxon>
        <taxon>Coccomyxa subellipsoidea</taxon>
    </lineage>
</organism>
<dbReference type="STRING" id="574566.I0YQD6"/>
<dbReference type="Pfam" id="PF00994">
    <property type="entry name" value="MoCF_biosynth"/>
    <property type="match status" value="1"/>
</dbReference>
<dbReference type="SMART" id="SM00852">
    <property type="entry name" value="MoCF_biosynth"/>
    <property type="match status" value="1"/>
</dbReference>
<feature type="domain" description="MoaB/Mog" evidence="6">
    <location>
        <begin position="23"/>
        <end position="169"/>
    </location>
</feature>
<dbReference type="GeneID" id="17038581"/>
<dbReference type="NCBIfam" id="TIGR00177">
    <property type="entry name" value="molyb_syn"/>
    <property type="match status" value="1"/>
</dbReference>
<protein>
    <submittedName>
        <fullName evidence="7">Molybdopterin biosynthesis protein</fullName>
    </submittedName>
</protein>
<dbReference type="EMBL" id="AGSI01000015">
    <property type="protein sequence ID" value="EIE20605.1"/>
    <property type="molecule type" value="Genomic_DNA"/>
</dbReference>
<comment type="pathway">
    <text evidence="1">Cofactor biosynthesis; molybdopterin biosynthesis.</text>
</comment>
<dbReference type="NCBIfam" id="NF006932">
    <property type="entry name" value="PRK09417.1"/>
    <property type="match status" value="1"/>
</dbReference>
<dbReference type="GO" id="GO:0005524">
    <property type="term" value="F:ATP binding"/>
    <property type="evidence" value="ECO:0007669"/>
    <property type="project" value="UniProtKB-KW"/>
</dbReference>
<evidence type="ECO:0000313" key="8">
    <source>
        <dbReference type="Proteomes" id="UP000007264"/>
    </source>
</evidence>
<dbReference type="InterPro" id="IPR051920">
    <property type="entry name" value="MPT_Adenylyltrnsfr/MoaC-Rel"/>
</dbReference>
<evidence type="ECO:0000256" key="2">
    <source>
        <dbReference type="ARBA" id="ARBA00022679"/>
    </source>
</evidence>
<keyword evidence="3" id="KW-0547">Nucleotide-binding</keyword>
<keyword evidence="2" id="KW-0808">Transferase</keyword>
<proteinExistence type="predicted"/>
<keyword evidence="4" id="KW-0067">ATP-binding</keyword>
<dbReference type="AlphaFoldDB" id="I0YQD6"/>
<dbReference type="GO" id="GO:0016740">
    <property type="term" value="F:transferase activity"/>
    <property type="evidence" value="ECO:0007669"/>
    <property type="project" value="UniProtKB-KW"/>
</dbReference>
<evidence type="ECO:0000256" key="3">
    <source>
        <dbReference type="ARBA" id="ARBA00022741"/>
    </source>
</evidence>
<keyword evidence="5" id="KW-0501">Molybdenum cofactor biosynthesis</keyword>
<dbReference type="PANTHER" id="PTHR43764">
    <property type="entry name" value="MOLYBDENUM COFACTOR BIOSYNTHESIS"/>
    <property type="match status" value="1"/>
</dbReference>